<keyword evidence="1" id="KW-1133">Transmembrane helix</keyword>
<reference evidence="3" key="1">
    <citation type="submission" date="2011-07" db="EMBL/GenBank/DDBJ databases">
        <authorList>
            <consortium name="Caenorhabditis brenneri Sequencing and Analysis Consortium"/>
            <person name="Wilson R.K."/>
        </authorList>
    </citation>
    <scope>NUCLEOTIDE SEQUENCE [LARGE SCALE GENOMIC DNA]</scope>
    <source>
        <strain evidence="3">PB2801</strain>
    </source>
</reference>
<name>G0ND40_CAEBE</name>
<dbReference type="Proteomes" id="UP000008068">
    <property type="component" value="Unassembled WGS sequence"/>
</dbReference>
<sequence>MVEIDQTRVKYITKPFPNEEVLDETFKRIQAVFHIVGHFGLIATMIIRGLSLSNGISGLNCAKGFALDDDTERARNLNF</sequence>
<dbReference type="AlphaFoldDB" id="G0ND40"/>
<keyword evidence="3" id="KW-1185">Reference proteome</keyword>
<organism evidence="3">
    <name type="scientific">Caenorhabditis brenneri</name>
    <name type="common">Nematode worm</name>
    <dbReference type="NCBI Taxonomy" id="135651"/>
    <lineage>
        <taxon>Eukaryota</taxon>
        <taxon>Metazoa</taxon>
        <taxon>Ecdysozoa</taxon>
        <taxon>Nematoda</taxon>
        <taxon>Chromadorea</taxon>
        <taxon>Rhabditida</taxon>
        <taxon>Rhabditina</taxon>
        <taxon>Rhabditomorpha</taxon>
        <taxon>Rhabditoidea</taxon>
        <taxon>Rhabditidae</taxon>
        <taxon>Peloderinae</taxon>
        <taxon>Caenorhabditis</taxon>
    </lineage>
</organism>
<dbReference type="InParanoid" id="G0ND40"/>
<keyword evidence="1" id="KW-0812">Transmembrane</keyword>
<evidence type="ECO:0000256" key="1">
    <source>
        <dbReference type="SAM" id="Phobius"/>
    </source>
</evidence>
<protein>
    <submittedName>
        <fullName evidence="2">Uncharacterized protein</fullName>
    </submittedName>
</protein>
<proteinExistence type="predicted"/>
<dbReference type="HOGENOM" id="CLU_2608152_0_0_1"/>
<evidence type="ECO:0000313" key="2">
    <source>
        <dbReference type="EMBL" id="EGT57773.1"/>
    </source>
</evidence>
<feature type="transmembrane region" description="Helical" evidence="1">
    <location>
        <begin position="31"/>
        <end position="50"/>
    </location>
</feature>
<accession>G0ND40</accession>
<dbReference type="EMBL" id="GL379865">
    <property type="protein sequence ID" value="EGT57773.1"/>
    <property type="molecule type" value="Genomic_DNA"/>
</dbReference>
<gene>
    <name evidence="2" type="ORF">CAEBREN_05028</name>
</gene>
<keyword evidence="1" id="KW-0472">Membrane</keyword>
<evidence type="ECO:0000313" key="3">
    <source>
        <dbReference type="Proteomes" id="UP000008068"/>
    </source>
</evidence>